<sequence>MPRHATQGSSVVVWVSPDMQWRPRGVNKQGGDVNPRGEGPIRMLVEGGPEQPDAHESWSGGYAITREKMQGVNGEGPHIGPEDLQGPGNLHRGLKREGNYEHGNLFSSTSQKTS</sequence>
<comment type="caution">
    <text evidence="2">The sequence shown here is derived from an EMBL/GenBank/DDBJ whole genome shotgun (WGS) entry which is preliminary data.</text>
</comment>
<feature type="region of interest" description="Disordered" evidence="1">
    <location>
        <begin position="21"/>
        <end position="58"/>
    </location>
</feature>
<dbReference type="Proteomes" id="UP001266305">
    <property type="component" value="Unassembled WGS sequence"/>
</dbReference>
<accession>A0ABQ9VYV3</accession>
<evidence type="ECO:0000313" key="2">
    <source>
        <dbReference type="EMBL" id="KAK2114575.1"/>
    </source>
</evidence>
<evidence type="ECO:0000256" key="1">
    <source>
        <dbReference type="SAM" id="MobiDB-lite"/>
    </source>
</evidence>
<organism evidence="2 3">
    <name type="scientific">Saguinus oedipus</name>
    <name type="common">Cotton-top tamarin</name>
    <name type="synonym">Oedipomidas oedipus</name>
    <dbReference type="NCBI Taxonomy" id="9490"/>
    <lineage>
        <taxon>Eukaryota</taxon>
        <taxon>Metazoa</taxon>
        <taxon>Chordata</taxon>
        <taxon>Craniata</taxon>
        <taxon>Vertebrata</taxon>
        <taxon>Euteleostomi</taxon>
        <taxon>Mammalia</taxon>
        <taxon>Eutheria</taxon>
        <taxon>Euarchontoglires</taxon>
        <taxon>Primates</taxon>
        <taxon>Haplorrhini</taxon>
        <taxon>Platyrrhini</taxon>
        <taxon>Cebidae</taxon>
        <taxon>Callitrichinae</taxon>
        <taxon>Saguinus</taxon>
    </lineage>
</organism>
<proteinExistence type="predicted"/>
<protein>
    <submittedName>
        <fullName evidence="2">Uncharacterized protein</fullName>
    </submittedName>
</protein>
<dbReference type="EMBL" id="JASSZA010000004">
    <property type="protein sequence ID" value="KAK2114575.1"/>
    <property type="molecule type" value="Genomic_DNA"/>
</dbReference>
<reference evidence="2 3" key="1">
    <citation type="submission" date="2023-05" db="EMBL/GenBank/DDBJ databases">
        <title>B98-5 Cell Line De Novo Hybrid Assembly: An Optical Mapping Approach.</title>
        <authorList>
            <person name="Kananen K."/>
            <person name="Auerbach J.A."/>
            <person name="Kautto E."/>
            <person name="Blachly J.S."/>
        </authorList>
    </citation>
    <scope>NUCLEOTIDE SEQUENCE [LARGE SCALE GENOMIC DNA]</scope>
    <source>
        <strain evidence="2">B95-8</strain>
        <tissue evidence="2">Cell line</tissue>
    </source>
</reference>
<feature type="compositionally biased region" description="Polar residues" evidence="1">
    <location>
        <begin position="105"/>
        <end position="114"/>
    </location>
</feature>
<feature type="region of interest" description="Disordered" evidence="1">
    <location>
        <begin position="71"/>
        <end position="114"/>
    </location>
</feature>
<name>A0ABQ9VYV3_SAGOE</name>
<keyword evidence="3" id="KW-1185">Reference proteome</keyword>
<gene>
    <name evidence="2" type="ORF">P7K49_008841</name>
</gene>
<evidence type="ECO:0000313" key="3">
    <source>
        <dbReference type="Proteomes" id="UP001266305"/>
    </source>
</evidence>